<dbReference type="GO" id="GO:0005524">
    <property type="term" value="F:ATP binding"/>
    <property type="evidence" value="ECO:0007669"/>
    <property type="project" value="UniProtKB-KW"/>
</dbReference>
<protein>
    <submittedName>
        <fullName evidence="2">ATP-binding protein</fullName>
    </submittedName>
</protein>
<name>A0ABU7HZV9_9PSED</name>
<organism evidence="2 3">
    <name type="scientific">Pseudomonas ulcerans</name>
    <dbReference type="NCBI Taxonomy" id="3115852"/>
    <lineage>
        <taxon>Bacteria</taxon>
        <taxon>Pseudomonadati</taxon>
        <taxon>Pseudomonadota</taxon>
        <taxon>Gammaproteobacteria</taxon>
        <taxon>Pseudomonadales</taxon>
        <taxon>Pseudomonadaceae</taxon>
        <taxon>Pseudomonas</taxon>
    </lineage>
</organism>
<proteinExistence type="predicted"/>
<reference evidence="2 3" key="1">
    <citation type="submission" date="2024-01" db="EMBL/GenBank/DDBJ databases">
        <title>Unpublished Manusciprt.</title>
        <authorList>
            <person name="Duman M."/>
            <person name="Valdes E.G."/>
            <person name="Ajmi N."/>
            <person name="Altun S."/>
            <person name="Saticioglu I.B."/>
        </authorList>
    </citation>
    <scope>NUCLEOTIDE SEQUENCE [LARGE SCALE GENOMIC DNA]</scope>
    <source>
        <strain evidence="2 3">148P</strain>
    </source>
</reference>
<keyword evidence="2" id="KW-0547">Nucleotide-binding</keyword>
<accession>A0ABU7HZV9</accession>
<sequence>MDAPVRHPPCPAAMNSPTLHPHDLSLDVLTQLKRIADALERAYPPEAARTFDPDVIAWQWQYRLRQGVSQATLLPVAQPGLIAFEQLQNIERQKDLIRRNTLQFLQGKPANNVLLTGSRGTGKSSLVKACLNEFHPQGLRLVEIDKENIGDLPEVIEIVARQPGRFILFCDDLSFEEGDIGYKRLKTVLDGSVAGQASNSLIYATSNRRHLIAERASDNLSMTRGENGALHPGEEVEEKISLSERFGLWISIYSFSPDEYLAAVNHWLASYGVPEDAFEDAHVHATRWAIQRGSRSGRIAAQFARDYAGRFAG</sequence>
<dbReference type="Proteomes" id="UP001335100">
    <property type="component" value="Unassembled WGS sequence"/>
</dbReference>
<dbReference type="InterPro" id="IPR008533">
    <property type="entry name" value="DUF815"/>
</dbReference>
<dbReference type="InterPro" id="IPR003593">
    <property type="entry name" value="AAA+_ATPase"/>
</dbReference>
<evidence type="ECO:0000313" key="3">
    <source>
        <dbReference type="Proteomes" id="UP001335100"/>
    </source>
</evidence>
<gene>
    <name evidence="2" type="ORF">V0R50_28155</name>
</gene>
<dbReference type="SMART" id="SM00382">
    <property type="entry name" value="AAA"/>
    <property type="match status" value="1"/>
</dbReference>
<dbReference type="Pfam" id="PF05673">
    <property type="entry name" value="DUF815"/>
    <property type="match status" value="1"/>
</dbReference>
<dbReference type="SUPFAM" id="SSF52540">
    <property type="entry name" value="P-loop containing nucleoside triphosphate hydrolases"/>
    <property type="match status" value="1"/>
</dbReference>
<keyword evidence="2" id="KW-0067">ATP-binding</keyword>
<dbReference type="EMBL" id="JAZDQJ010000052">
    <property type="protein sequence ID" value="MEE1937116.1"/>
    <property type="molecule type" value="Genomic_DNA"/>
</dbReference>
<dbReference type="PANTHER" id="PTHR42935">
    <property type="entry name" value="SLR0930 PROTEIN"/>
    <property type="match status" value="1"/>
</dbReference>
<keyword evidence="3" id="KW-1185">Reference proteome</keyword>
<comment type="caution">
    <text evidence="2">The sequence shown here is derived from an EMBL/GenBank/DDBJ whole genome shotgun (WGS) entry which is preliminary data.</text>
</comment>
<evidence type="ECO:0000259" key="1">
    <source>
        <dbReference type="SMART" id="SM00382"/>
    </source>
</evidence>
<evidence type="ECO:0000313" key="2">
    <source>
        <dbReference type="EMBL" id="MEE1937116.1"/>
    </source>
</evidence>
<dbReference type="InterPro" id="IPR027417">
    <property type="entry name" value="P-loop_NTPase"/>
</dbReference>
<dbReference type="CDD" id="cd00009">
    <property type="entry name" value="AAA"/>
    <property type="match status" value="1"/>
</dbReference>
<dbReference type="PANTHER" id="PTHR42935:SF1">
    <property type="entry name" value="SLR0930 PROTEIN"/>
    <property type="match status" value="1"/>
</dbReference>
<dbReference type="Gene3D" id="3.40.50.300">
    <property type="entry name" value="P-loop containing nucleotide triphosphate hydrolases"/>
    <property type="match status" value="1"/>
</dbReference>
<feature type="domain" description="AAA+ ATPase" evidence="1">
    <location>
        <begin position="109"/>
        <end position="226"/>
    </location>
</feature>
<dbReference type="RefSeq" id="WP_330077777.1">
    <property type="nucleotide sequence ID" value="NZ_JAZDQJ010000052.1"/>
</dbReference>